<dbReference type="AlphaFoldDB" id="A0AAJ0XGE5"/>
<evidence type="ECO:0000313" key="2">
    <source>
        <dbReference type="Proteomes" id="UP001296967"/>
    </source>
</evidence>
<dbReference type="Proteomes" id="UP001296967">
    <property type="component" value="Unassembled WGS sequence"/>
</dbReference>
<keyword evidence="2" id="KW-1185">Reference proteome</keyword>
<dbReference type="RefSeq" id="WP_201246260.1">
    <property type="nucleotide sequence ID" value="NZ_NHSF01000064.1"/>
</dbReference>
<evidence type="ECO:0000313" key="1">
    <source>
        <dbReference type="EMBL" id="MBK5931423.1"/>
    </source>
</evidence>
<sequence>MVARSASASWPPRGKQTLGISLGRTNDCLRTLIARLGEQAGPHLCDSRDSMFLLSPIYWR</sequence>
<protein>
    <submittedName>
        <fullName evidence="1">Uncharacterized protein</fullName>
    </submittedName>
</protein>
<comment type="caution">
    <text evidence="1">The sequence shown here is derived from an EMBL/GenBank/DDBJ whole genome shotgun (WGS) entry which is preliminary data.</text>
</comment>
<dbReference type="EMBL" id="NHSF01000064">
    <property type="protein sequence ID" value="MBK5931423.1"/>
    <property type="molecule type" value="Genomic_DNA"/>
</dbReference>
<organism evidence="1 2">
    <name type="scientific">Halochromatium salexigens</name>
    <name type="common">Chromatium salexigens</name>
    <dbReference type="NCBI Taxonomy" id="49447"/>
    <lineage>
        <taxon>Bacteria</taxon>
        <taxon>Pseudomonadati</taxon>
        <taxon>Pseudomonadota</taxon>
        <taxon>Gammaproteobacteria</taxon>
        <taxon>Chromatiales</taxon>
        <taxon>Chromatiaceae</taxon>
        <taxon>Halochromatium</taxon>
    </lineage>
</organism>
<accession>A0AAJ0XGE5</accession>
<name>A0AAJ0XGE5_HALSE</name>
<gene>
    <name evidence="1" type="ORF">CCR82_13070</name>
</gene>
<reference evidence="1" key="2">
    <citation type="journal article" date="2020" name="Microorganisms">
        <title>Osmotic Adaptation and Compatible Solute Biosynthesis of Phototrophic Bacteria as Revealed from Genome Analyses.</title>
        <authorList>
            <person name="Imhoff J.F."/>
            <person name="Rahn T."/>
            <person name="Kunzel S."/>
            <person name="Keller A."/>
            <person name="Neulinger S.C."/>
        </authorList>
    </citation>
    <scope>NUCLEOTIDE SEQUENCE</scope>
    <source>
        <strain evidence="1">DSM 4395</strain>
    </source>
</reference>
<reference evidence="1" key="1">
    <citation type="submission" date="2017-05" db="EMBL/GenBank/DDBJ databases">
        <authorList>
            <person name="Imhoff J.F."/>
            <person name="Rahn T."/>
            <person name="Kuenzel S."/>
            <person name="Neulinger S.C."/>
        </authorList>
    </citation>
    <scope>NUCLEOTIDE SEQUENCE</scope>
    <source>
        <strain evidence="1">DSM 4395</strain>
    </source>
</reference>
<proteinExistence type="predicted"/>